<dbReference type="Proteomes" id="UP000003844">
    <property type="component" value="Unassembled WGS sequence"/>
</dbReference>
<keyword evidence="3" id="KW-1185">Reference proteome</keyword>
<protein>
    <submittedName>
        <fullName evidence="2">Uncharacterized protein</fullName>
    </submittedName>
</protein>
<evidence type="ECO:0000256" key="1">
    <source>
        <dbReference type="SAM" id="Phobius"/>
    </source>
</evidence>
<gene>
    <name evidence="2" type="ORF">Gilli_0925</name>
</gene>
<keyword evidence="1" id="KW-1133">Transmembrane helix</keyword>
<proteinExistence type="predicted"/>
<accession>H2BU16</accession>
<evidence type="ECO:0000313" key="2">
    <source>
        <dbReference type="EMBL" id="EHQ01612.1"/>
    </source>
</evidence>
<dbReference type="AlphaFoldDB" id="H2BU16"/>
<evidence type="ECO:0000313" key="3">
    <source>
        <dbReference type="Proteomes" id="UP000003844"/>
    </source>
</evidence>
<dbReference type="HOGENOM" id="CLU_1862331_0_0_10"/>
<feature type="transmembrane region" description="Helical" evidence="1">
    <location>
        <begin position="41"/>
        <end position="57"/>
    </location>
</feature>
<name>H2BU16_GILLR</name>
<keyword evidence="1" id="KW-0812">Transmembrane</keyword>
<dbReference type="EMBL" id="JH594606">
    <property type="protein sequence ID" value="EHQ01612.1"/>
    <property type="molecule type" value="Genomic_DNA"/>
</dbReference>
<organism evidence="2 3">
    <name type="scientific">Gillisia limnaea (strain DSM 15749 / LMG 21470 / R-8282)</name>
    <dbReference type="NCBI Taxonomy" id="865937"/>
    <lineage>
        <taxon>Bacteria</taxon>
        <taxon>Pseudomonadati</taxon>
        <taxon>Bacteroidota</taxon>
        <taxon>Flavobacteriia</taxon>
        <taxon>Flavobacteriales</taxon>
        <taxon>Flavobacteriaceae</taxon>
        <taxon>Gillisia</taxon>
    </lineage>
</organism>
<dbReference type="OrthoDB" id="1445165at2"/>
<reference evidence="3" key="1">
    <citation type="journal article" date="2012" name="Stand. Genomic Sci.">
        <title>Genome sequence of the Antarctic rhodopsins-containing flavobacterium Gillisia limnaea type strain (R-8282(T)).</title>
        <authorList>
            <person name="Riedel T."/>
            <person name="Held B."/>
            <person name="Nolan M."/>
            <person name="Lucas S."/>
            <person name="Lapidus A."/>
            <person name="Tice H."/>
            <person name="Del Rio T.G."/>
            <person name="Cheng J.F."/>
            <person name="Han C."/>
            <person name="Tapia R."/>
            <person name="Goodwin L.A."/>
            <person name="Pitluck S."/>
            <person name="Liolios K."/>
            <person name="Mavromatis K."/>
            <person name="Pagani I."/>
            <person name="Ivanova N."/>
            <person name="Mikhailova N."/>
            <person name="Pati A."/>
            <person name="Chen A."/>
            <person name="Palaniappan K."/>
            <person name="Land M."/>
            <person name="Rohde M."/>
            <person name="Tindall B.J."/>
            <person name="Detter J.C."/>
            <person name="Goker M."/>
            <person name="Bristow J."/>
            <person name="Eisen J.A."/>
            <person name="Markowitz V."/>
            <person name="Hugenholtz P."/>
            <person name="Kyrpides N.C."/>
            <person name="Klenk H.P."/>
            <person name="Woyke T."/>
        </authorList>
    </citation>
    <scope>NUCLEOTIDE SEQUENCE [LARGE SCALE GENOMIC DNA]</scope>
    <source>
        <strain evidence="3">DSM 15749 / LMG 21470 / R-8282</strain>
    </source>
</reference>
<sequence>MTRIVKAPVFFKSYYKIIMVLLWISLCLFTFLDSNFESKNLWFYLGMAILYTGWHFYDKDLNKEYIAWNENEVRVSAFQQNEMVYAFEDINFITITPNNFIIKSGPASGTMITLEGFKKEDIELLKSRFSSNPLHNV</sequence>
<feature type="transmembrane region" description="Helical" evidence="1">
    <location>
        <begin position="13"/>
        <end position="32"/>
    </location>
</feature>
<keyword evidence="1" id="KW-0472">Membrane</keyword>
<dbReference type="eggNOG" id="ENOG5030QH4">
    <property type="taxonomic scope" value="Bacteria"/>
</dbReference>
<dbReference type="RefSeq" id="WP_006987934.1">
    <property type="nucleotide sequence ID" value="NZ_JH594606.1"/>
</dbReference>